<dbReference type="Proteomes" id="UP001295444">
    <property type="component" value="Chromosome 05"/>
</dbReference>
<name>A0AAD1SAP4_PELCU</name>
<keyword evidence="2" id="KW-1185">Reference proteome</keyword>
<dbReference type="EMBL" id="OW240916">
    <property type="protein sequence ID" value="CAH2296166.1"/>
    <property type="molecule type" value="Genomic_DNA"/>
</dbReference>
<reference evidence="1" key="1">
    <citation type="submission" date="2022-03" db="EMBL/GenBank/DDBJ databases">
        <authorList>
            <person name="Alioto T."/>
            <person name="Alioto T."/>
            <person name="Gomez Garrido J."/>
        </authorList>
    </citation>
    <scope>NUCLEOTIDE SEQUENCE</scope>
</reference>
<sequence>MHRWSYNSGQIHIKGKPTLGLNKSLLQNQDFAKSLNDHLIQYFLDNNIPGNSTESIWQAQKA</sequence>
<dbReference type="AlphaFoldDB" id="A0AAD1SAP4"/>
<protein>
    <submittedName>
        <fullName evidence="1">Uncharacterized protein</fullName>
    </submittedName>
</protein>
<proteinExistence type="predicted"/>
<gene>
    <name evidence="1" type="ORF">PECUL_23A003634</name>
</gene>
<feature type="non-terminal residue" evidence="1">
    <location>
        <position position="62"/>
    </location>
</feature>
<organism evidence="1 2">
    <name type="scientific">Pelobates cultripes</name>
    <name type="common">Western spadefoot toad</name>
    <dbReference type="NCBI Taxonomy" id="61616"/>
    <lineage>
        <taxon>Eukaryota</taxon>
        <taxon>Metazoa</taxon>
        <taxon>Chordata</taxon>
        <taxon>Craniata</taxon>
        <taxon>Vertebrata</taxon>
        <taxon>Euteleostomi</taxon>
        <taxon>Amphibia</taxon>
        <taxon>Batrachia</taxon>
        <taxon>Anura</taxon>
        <taxon>Pelobatoidea</taxon>
        <taxon>Pelobatidae</taxon>
        <taxon>Pelobates</taxon>
    </lineage>
</organism>
<evidence type="ECO:0000313" key="1">
    <source>
        <dbReference type="EMBL" id="CAH2296166.1"/>
    </source>
</evidence>
<accession>A0AAD1SAP4</accession>
<evidence type="ECO:0000313" key="2">
    <source>
        <dbReference type="Proteomes" id="UP001295444"/>
    </source>
</evidence>